<dbReference type="RefSeq" id="WP_169324820.1">
    <property type="nucleotide sequence ID" value="NZ_JABCJJ010000012.1"/>
</dbReference>
<comment type="caution">
    <text evidence="2">The sequence shown here is derived from an EMBL/GenBank/DDBJ whole genome shotgun (WGS) entry which is preliminary data.</text>
</comment>
<feature type="transmembrane region" description="Helical" evidence="1">
    <location>
        <begin position="34"/>
        <end position="54"/>
    </location>
</feature>
<name>A0A7Y0QHS0_CELFI</name>
<keyword evidence="3" id="KW-1185">Reference proteome</keyword>
<dbReference type="AlphaFoldDB" id="A0A7Y0QHS0"/>
<organism evidence="2 3">
    <name type="scientific">Cellulomonas fimi</name>
    <dbReference type="NCBI Taxonomy" id="1708"/>
    <lineage>
        <taxon>Bacteria</taxon>
        <taxon>Bacillati</taxon>
        <taxon>Actinomycetota</taxon>
        <taxon>Actinomycetes</taxon>
        <taxon>Micrococcales</taxon>
        <taxon>Cellulomonadaceae</taxon>
        <taxon>Cellulomonas</taxon>
    </lineage>
</organism>
<keyword evidence="1" id="KW-0472">Membrane</keyword>
<gene>
    <name evidence="2" type="ORF">HIR71_09505</name>
</gene>
<dbReference type="Proteomes" id="UP000562124">
    <property type="component" value="Unassembled WGS sequence"/>
</dbReference>
<keyword evidence="1" id="KW-0812">Transmembrane</keyword>
<feature type="transmembrane region" description="Helical" evidence="1">
    <location>
        <begin position="134"/>
        <end position="152"/>
    </location>
</feature>
<feature type="transmembrane region" description="Helical" evidence="1">
    <location>
        <begin position="96"/>
        <end position="113"/>
    </location>
</feature>
<sequence>MAAWRAGGGASGPAGAAAVRPWALSWKARDQHRLVTTVGAAGALAASALALLGLPPVDLHGLLHYLGIMDPLCGGTRAAYLTVRGEWARAWGYNPLGPLAVIGAGLALVRAGLGTATGRWLTLTVAWTPRRRRAVVAVVVALLAALTVRQQLMADVLMDGTWARTLALPLV</sequence>
<reference evidence="2 3" key="1">
    <citation type="submission" date="2020-04" db="EMBL/GenBank/DDBJ databases">
        <title>Sequencing and Assembly of C. fimi.</title>
        <authorList>
            <person name="Ramsey A.R."/>
        </authorList>
    </citation>
    <scope>NUCLEOTIDE SEQUENCE [LARGE SCALE GENOMIC DNA]</scope>
    <source>
        <strain evidence="2 3">SB</strain>
    </source>
</reference>
<evidence type="ECO:0000313" key="2">
    <source>
        <dbReference type="EMBL" id="NMR20448.1"/>
    </source>
</evidence>
<dbReference type="EMBL" id="JABCJJ010000012">
    <property type="protein sequence ID" value="NMR20448.1"/>
    <property type="molecule type" value="Genomic_DNA"/>
</dbReference>
<keyword evidence="1" id="KW-1133">Transmembrane helix</keyword>
<protein>
    <submittedName>
        <fullName evidence="2">DUF2752 domain-containing protein</fullName>
    </submittedName>
</protein>
<dbReference type="Pfam" id="PF10825">
    <property type="entry name" value="DUF2752"/>
    <property type="match status" value="1"/>
</dbReference>
<evidence type="ECO:0000256" key="1">
    <source>
        <dbReference type="SAM" id="Phobius"/>
    </source>
</evidence>
<proteinExistence type="predicted"/>
<dbReference type="InterPro" id="IPR021215">
    <property type="entry name" value="DUF2752"/>
</dbReference>
<evidence type="ECO:0000313" key="3">
    <source>
        <dbReference type="Proteomes" id="UP000562124"/>
    </source>
</evidence>
<accession>A0A7Y0QHS0</accession>